<accession>A0A372MI95</accession>
<dbReference type="InterPro" id="IPR018254">
    <property type="entry name" value="Ribosomal_uL29_CS"/>
</dbReference>
<evidence type="ECO:0000256" key="5">
    <source>
        <dbReference type="HAMAP-Rule" id="MF_00374"/>
    </source>
</evidence>
<dbReference type="AlphaFoldDB" id="A0A372MI95"/>
<gene>
    <name evidence="5" type="primary">rpmC</name>
    <name evidence="6" type="ORF">DYP60_03195</name>
</gene>
<organism evidence="6 7">
    <name type="scientific">Sphaerochaeta halotolerans</name>
    <dbReference type="NCBI Taxonomy" id="2293840"/>
    <lineage>
        <taxon>Bacteria</taxon>
        <taxon>Pseudomonadati</taxon>
        <taxon>Spirochaetota</taxon>
        <taxon>Spirochaetia</taxon>
        <taxon>Spirochaetales</taxon>
        <taxon>Sphaerochaetaceae</taxon>
        <taxon>Sphaerochaeta</taxon>
    </lineage>
</organism>
<dbReference type="InterPro" id="IPR036049">
    <property type="entry name" value="Ribosomal_uL29_sf"/>
</dbReference>
<dbReference type="GO" id="GO:0003735">
    <property type="term" value="F:structural constituent of ribosome"/>
    <property type="evidence" value="ECO:0007669"/>
    <property type="project" value="InterPro"/>
</dbReference>
<keyword evidence="7" id="KW-1185">Reference proteome</keyword>
<dbReference type="Gene3D" id="1.10.287.310">
    <property type="match status" value="1"/>
</dbReference>
<comment type="caution">
    <text evidence="6">The sequence shown here is derived from an EMBL/GenBank/DDBJ whole genome shotgun (WGS) entry which is preliminary data.</text>
</comment>
<dbReference type="OrthoDB" id="371096at2"/>
<reference evidence="6 7" key="2">
    <citation type="submission" date="2018-09" db="EMBL/GenBank/DDBJ databases">
        <title>Genome of Sphaerochaeta halotolerans strain 4-11.</title>
        <authorList>
            <person name="Nazina T.N."/>
            <person name="Sokolova D.S."/>
        </authorList>
    </citation>
    <scope>NUCLEOTIDE SEQUENCE [LARGE SCALE GENOMIC DNA]</scope>
    <source>
        <strain evidence="6 7">4-11</strain>
    </source>
</reference>
<dbReference type="RefSeq" id="WP_117329440.1">
    <property type="nucleotide sequence ID" value="NZ_QUWK01000003.1"/>
</dbReference>
<reference evidence="7" key="1">
    <citation type="submission" date="2018-08" db="EMBL/GenBank/DDBJ databases">
        <authorList>
            <person name="Grouzdev D.S."/>
            <person name="Krutkina M.S."/>
        </authorList>
    </citation>
    <scope>NUCLEOTIDE SEQUENCE [LARGE SCALE GENOMIC DNA]</scope>
    <source>
        <strain evidence="7">4-11</strain>
    </source>
</reference>
<sequence>MKNSYKDLTLDELVAKKEQLHKEYFDLRMGRVLGHVENPLAVRTVRRNIARVNTRIREYELGIRNVAK</sequence>
<keyword evidence="3 5" id="KW-0687">Ribonucleoprotein</keyword>
<comment type="similarity">
    <text evidence="1 5">Belongs to the universal ribosomal protein uL29 family.</text>
</comment>
<dbReference type="SUPFAM" id="SSF46561">
    <property type="entry name" value="Ribosomal protein L29 (L29p)"/>
    <property type="match status" value="1"/>
</dbReference>
<proteinExistence type="inferred from homology"/>
<dbReference type="Proteomes" id="UP000264002">
    <property type="component" value="Unassembled WGS sequence"/>
</dbReference>
<dbReference type="Pfam" id="PF00831">
    <property type="entry name" value="Ribosomal_L29"/>
    <property type="match status" value="1"/>
</dbReference>
<dbReference type="GO" id="GO:1990904">
    <property type="term" value="C:ribonucleoprotein complex"/>
    <property type="evidence" value="ECO:0007669"/>
    <property type="project" value="UniProtKB-KW"/>
</dbReference>
<evidence type="ECO:0000313" key="6">
    <source>
        <dbReference type="EMBL" id="RFU95492.1"/>
    </source>
</evidence>
<dbReference type="PROSITE" id="PS00579">
    <property type="entry name" value="RIBOSOMAL_L29"/>
    <property type="match status" value="1"/>
</dbReference>
<dbReference type="InterPro" id="IPR001854">
    <property type="entry name" value="Ribosomal_uL29"/>
</dbReference>
<protein>
    <recommendedName>
        <fullName evidence="4 5">Large ribosomal subunit protein uL29</fullName>
    </recommendedName>
</protein>
<dbReference type="EMBL" id="QUWK01000003">
    <property type="protein sequence ID" value="RFU95492.1"/>
    <property type="molecule type" value="Genomic_DNA"/>
</dbReference>
<evidence type="ECO:0000256" key="3">
    <source>
        <dbReference type="ARBA" id="ARBA00023274"/>
    </source>
</evidence>
<keyword evidence="2 5" id="KW-0689">Ribosomal protein</keyword>
<evidence type="ECO:0000313" key="7">
    <source>
        <dbReference type="Proteomes" id="UP000264002"/>
    </source>
</evidence>
<dbReference type="HAMAP" id="MF_00374">
    <property type="entry name" value="Ribosomal_uL29"/>
    <property type="match status" value="1"/>
</dbReference>
<dbReference type="NCBIfam" id="TIGR00012">
    <property type="entry name" value="L29"/>
    <property type="match status" value="1"/>
</dbReference>
<dbReference type="GO" id="GO:0006412">
    <property type="term" value="P:translation"/>
    <property type="evidence" value="ECO:0007669"/>
    <property type="project" value="UniProtKB-UniRule"/>
</dbReference>
<dbReference type="CDD" id="cd00427">
    <property type="entry name" value="Ribosomal_L29_HIP"/>
    <property type="match status" value="1"/>
</dbReference>
<evidence type="ECO:0000256" key="4">
    <source>
        <dbReference type="ARBA" id="ARBA00035204"/>
    </source>
</evidence>
<name>A0A372MI95_9SPIR</name>
<evidence type="ECO:0000256" key="2">
    <source>
        <dbReference type="ARBA" id="ARBA00022980"/>
    </source>
</evidence>
<evidence type="ECO:0000256" key="1">
    <source>
        <dbReference type="ARBA" id="ARBA00009254"/>
    </source>
</evidence>
<dbReference type="GO" id="GO:0005840">
    <property type="term" value="C:ribosome"/>
    <property type="evidence" value="ECO:0007669"/>
    <property type="project" value="UniProtKB-KW"/>
</dbReference>